<keyword evidence="8" id="KW-1185">Reference proteome</keyword>
<dbReference type="SUPFAM" id="SSF54373">
    <property type="entry name" value="FAD-linked reductases, C-terminal domain"/>
    <property type="match status" value="1"/>
</dbReference>
<dbReference type="Pfam" id="PF01494">
    <property type="entry name" value="FAD_binding_3"/>
    <property type="match status" value="1"/>
</dbReference>
<evidence type="ECO:0000259" key="6">
    <source>
        <dbReference type="Pfam" id="PF07976"/>
    </source>
</evidence>
<dbReference type="VEuPathDB" id="FungiDB:A1O9_07997"/>
<dbReference type="Proteomes" id="UP000027920">
    <property type="component" value="Unassembled WGS sequence"/>
</dbReference>
<organism evidence="7 8">
    <name type="scientific">Exophiala aquamarina CBS 119918</name>
    <dbReference type="NCBI Taxonomy" id="1182545"/>
    <lineage>
        <taxon>Eukaryota</taxon>
        <taxon>Fungi</taxon>
        <taxon>Dikarya</taxon>
        <taxon>Ascomycota</taxon>
        <taxon>Pezizomycotina</taxon>
        <taxon>Eurotiomycetes</taxon>
        <taxon>Chaetothyriomycetidae</taxon>
        <taxon>Chaetothyriales</taxon>
        <taxon>Herpotrichiellaceae</taxon>
        <taxon>Exophiala</taxon>
    </lineage>
</organism>
<dbReference type="SUPFAM" id="SSF51905">
    <property type="entry name" value="FAD/NAD(P)-binding domain"/>
    <property type="match status" value="1"/>
</dbReference>
<dbReference type="Gene3D" id="3.30.9.10">
    <property type="entry name" value="D-Amino Acid Oxidase, subunit A, domain 2"/>
    <property type="match status" value="1"/>
</dbReference>
<dbReference type="GO" id="GO:0071949">
    <property type="term" value="F:FAD binding"/>
    <property type="evidence" value="ECO:0007669"/>
    <property type="project" value="InterPro"/>
</dbReference>
<name>A0A072P970_9EURO</name>
<comment type="caution">
    <text evidence="7">The sequence shown here is derived from an EMBL/GenBank/DDBJ whole genome shotgun (WGS) entry which is preliminary data.</text>
</comment>
<evidence type="ECO:0008006" key="9">
    <source>
        <dbReference type="Google" id="ProtNLM"/>
    </source>
</evidence>
<dbReference type="GO" id="GO:0016709">
    <property type="term" value="F:oxidoreductase activity, acting on paired donors, with incorporation or reduction of molecular oxygen, NAD(P)H as one donor, and incorporation of one atom of oxygen"/>
    <property type="evidence" value="ECO:0007669"/>
    <property type="project" value="UniProtKB-ARBA"/>
</dbReference>
<dbReference type="PANTHER" id="PTHR43004:SF20">
    <property type="entry name" value="2-MONOOXYGENASE, PUTATIVE (AFU_ORTHOLOGUE AFUA_1G13660)-RELATED"/>
    <property type="match status" value="1"/>
</dbReference>
<keyword evidence="2" id="KW-0285">Flavoprotein</keyword>
<comment type="similarity">
    <text evidence="1">Belongs to the PheA/TfdB FAD monooxygenase family.</text>
</comment>
<dbReference type="RefSeq" id="XP_013259006.1">
    <property type="nucleotide sequence ID" value="XM_013403552.1"/>
</dbReference>
<dbReference type="InterPro" id="IPR050641">
    <property type="entry name" value="RIFMO-like"/>
</dbReference>
<accession>A0A072P970</accession>
<dbReference type="PRINTS" id="PR00420">
    <property type="entry name" value="RNGMNOXGNASE"/>
</dbReference>
<dbReference type="Gene3D" id="3.50.50.60">
    <property type="entry name" value="FAD/NAD(P)-binding domain"/>
    <property type="match status" value="1"/>
</dbReference>
<dbReference type="SUPFAM" id="SSF52833">
    <property type="entry name" value="Thioredoxin-like"/>
    <property type="match status" value="1"/>
</dbReference>
<dbReference type="Gene3D" id="3.40.30.20">
    <property type="match status" value="1"/>
</dbReference>
<dbReference type="AlphaFoldDB" id="A0A072P970"/>
<feature type="domain" description="Phenol hydroxylase-like C-terminal dimerisation" evidence="6">
    <location>
        <begin position="164"/>
        <end position="348"/>
    </location>
</feature>
<dbReference type="InterPro" id="IPR036249">
    <property type="entry name" value="Thioredoxin-like_sf"/>
</dbReference>
<dbReference type="OrthoDB" id="1716816at2759"/>
<dbReference type="InterPro" id="IPR038220">
    <property type="entry name" value="PHOX_C_sf"/>
</dbReference>
<feature type="domain" description="FAD-binding" evidence="5">
    <location>
        <begin position="55"/>
        <end position="120"/>
    </location>
</feature>
<dbReference type="STRING" id="1182545.A0A072P970"/>
<dbReference type="EMBL" id="AMGV01000006">
    <property type="protein sequence ID" value="KEF56416.1"/>
    <property type="molecule type" value="Genomic_DNA"/>
</dbReference>
<evidence type="ECO:0000256" key="1">
    <source>
        <dbReference type="ARBA" id="ARBA00007801"/>
    </source>
</evidence>
<proteinExistence type="inferred from homology"/>
<evidence type="ECO:0000256" key="3">
    <source>
        <dbReference type="ARBA" id="ARBA00022827"/>
    </source>
</evidence>
<evidence type="ECO:0000313" key="8">
    <source>
        <dbReference type="Proteomes" id="UP000027920"/>
    </source>
</evidence>
<dbReference type="InterPro" id="IPR036188">
    <property type="entry name" value="FAD/NAD-bd_sf"/>
</dbReference>
<dbReference type="InterPro" id="IPR002938">
    <property type="entry name" value="FAD-bd"/>
</dbReference>
<keyword evidence="3" id="KW-0274">FAD</keyword>
<evidence type="ECO:0000313" key="7">
    <source>
        <dbReference type="EMBL" id="KEF56416.1"/>
    </source>
</evidence>
<keyword evidence="4" id="KW-0560">Oxidoreductase</keyword>
<dbReference type="Pfam" id="PF07976">
    <property type="entry name" value="Phe_hydrox_dim"/>
    <property type="match status" value="1"/>
</dbReference>
<sequence>MAIPREKGLVRLYIQLADIRPARGERFDRSAVTEVMIFDAARKILLPYKISYHLNDCVFIAGDAVHTYSHKAGQGKNFSMQDTYNLVWKIGAVVQKTASRSPLSTYESERRMLALQLVDFDPKFSHLFSGRPAKGIADDVGISIGELREALEQGNRFTSQISLKYEPSLAVAECPSDKNHRVGVPAYLVGLTVGMRFPSFQVVCQCGATPRQLGDVLESDGLWRLIVFSGAVTSRDIRTLSRTQAIGDRLLESESPLNNAAILPLLVHASARREVELLDMPRAFYTQRNTDAYDYHRVFPDDLSYRHGHGHAYEKYGLDKGKGRLVLVRPDHYISWEVSWTASKQLRNSYQKP</sequence>
<dbReference type="HOGENOM" id="CLU_009665_9_0_1"/>
<reference evidence="7 8" key="1">
    <citation type="submission" date="2013-03" db="EMBL/GenBank/DDBJ databases">
        <title>The Genome Sequence of Exophiala aquamarina CBS 119918.</title>
        <authorList>
            <consortium name="The Broad Institute Genomics Platform"/>
            <person name="Cuomo C."/>
            <person name="de Hoog S."/>
            <person name="Gorbushina A."/>
            <person name="Walker B."/>
            <person name="Young S.K."/>
            <person name="Zeng Q."/>
            <person name="Gargeya S."/>
            <person name="Fitzgerald M."/>
            <person name="Haas B."/>
            <person name="Abouelleil A."/>
            <person name="Allen A.W."/>
            <person name="Alvarado L."/>
            <person name="Arachchi H.M."/>
            <person name="Berlin A.M."/>
            <person name="Chapman S.B."/>
            <person name="Gainer-Dewar J."/>
            <person name="Goldberg J."/>
            <person name="Griggs A."/>
            <person name="Gujja S."/>
            <person name="Hansen M."/>
            <person name="Howarth C."/>
            <person name="Imamovic A."/>
            <person name="Ireland A."/>
            <person name="Larimer J."/>
            <person name="McCowan C."/>
            <person name="Murphy C."/>
            <person name="Pearson M."/>
            <person name="Poon T.W."/>
            <person name="Priest M."/>
            <person name="Roberts A."/>
            <person name="Saif S."/>
            <person name="Shea T."/>
            <person name="Sisk P."/>
            <person name="Sykes S."/>
            <person name="Wortman J."/>
            <person name="Nusbaum C."/>
            <person name="Birren B."/>
        </authorList>
    </citation>
    <scope>NUCLEOTIDE SEQUENCE [LARGE SCALE GENOMIC DNA]</scope>
    <source>
        <strain evidence="7 8">CBS 119918</strain>
    </source>
</reference>
<protein>
    <recommendedName>
        <fullName evidence="9">FAD-binding domain-containing protein</fullName>
    </recommendedName>
</protein>
<dbReference type="CDD" id="cd02979">
    <property type="entry name" value="PHOX_C"/>
    <property type="match status" value="1"/>
</dbReference>
<evidence type="ECO:0000256" key="2">
    <source>
        <dbReference type="ARBA" id="ARBA00022630"/>
    </source>
</evidence>
<dbReference type="InterPro" id="IPR012941">
    <property type="entry name" value="Phe_hydrox_C_dim_dom"/>
</dbReference>
<dbReference type="PANTHER" id="PTHR43004">
    <property type="entry name" value="TRK SYSTEM POTASSIUM UPTAKE PROTEIN"/>
    <property type="match status" value="1"/>
</dbReference>
<gene>
    <name evidence="7" type="ORF">A1O9_07997</name>
</gene>
<dbReference type="GeneID" id="25282910"/>
<evidence type="ECO:0000259" key="5">
    <source>
        <dbReference type="Pfam" id="PF01494"/>
    </source>
</evidence>
<evidence type="ECO:0000256" key="4">
    <source>
        <dbReference type="ARBA" id="ARBA00023002"/>
    </source>
</evidence>